<evidence type="ECO:0000313" key="4">
    <source>
        <dbReference type="Proteomes" id="UP000231134"/>
    </source>
</evidence>
<reference evidence="3 4" key="1">
    <citation type="submission" date="2017-11" db="EMBL/GenBank/DDBJ databases">
        <title>Animal gut microbial communities from fecal samples from Wisconsin, USA.</title>
        <authorList>
            <person name="Neumann A."/>
        </authorList>
    </citation>
    <scope>NUCLEOTIDE SEQUENCE [LARGE SCALE GENOMIC DNA]</scope>
    <source>
        <strain evidence="3 4">UWS3</strain>
    </source>
</reference>
<dbReference type="EMBL" id="PGEX01000001">
    <property type="protein sequence ID" value="PJJ40632.1"/>
    <property type="molecule type" value="Genomic_DNA"/>
</dbReference>
<protein>
    <recommendedName>
        <fullName evidence="2">Choice-of-anchor I domain-containing protein</fullName>
    </recommendedName>
</protein>
<dbReference type="Gene3D" id="2.130.10.10">
    <property type="entry name" value="YVTN repeat-like/Quinoprotein amine dehydrogenase"/>
    <property type="match status" value="1"/>
</dbReference>
<dbReference type="PANTHER" id="PTHR46928:SF1">
    <property type="entry name" value="MESENCHYME-SPECIFIC CELL SURFACE GLYCOPROTEIN"/>
    <property type="match status" value="1"/>
</dbReference>
<proteinExistence type="predicted"/>
<dbReference type="Proteomes" id="UP000231134">
    <property type="component" value="Unassembled WGS sequence"/>
</dbReference>
<comment type="caution">
    <text evidence="3">The sequence shown here is derived from an EMBL/GenBank/DDBJ whole genome shotgun (WGS) entry which is preliminary data.</text>
</comment>
<feature type="domain" description="Choice-of-anchor I" evidence="2">
    <location>
        <begin position="122"/>
        <end position="494"/>
    </location>
</feature>
<dbReference type="RefSeq" id="WP_100424701.1">
    <property type="nucleotide sequence ID" value="NZ_PGEX01000001.1"/>
</dbReference>
<dbReference type="NCBIfam" id="NF038117">
    <property type="entry name" value="choice_anch_I"/>
    <property type="match status" value="1"/>
</dbReference>
<evidence type="ECO:0000256" key="1">
    <source>
        <dbReference type="SAM" id="MobiDB-lite"/>
    </source>
</evidence>
<keyword evidence="4" id="KW-1185">Reference proteome</keyword>
<dbReference type="InterPro" id="IPR015943">
    <property type="entry name" value="WD40/YVTN_repeat-like_dom_sf"/>
</dbReference>
<dbReference type="Pfam" id="PF22494">
    <property type="entry name" value="choice_anch_I"/>
    <property type="match status" value="1"/>
</dbReference>
<evidence type="ECO:0000313" key="3">
    <source>
        <dbReference type="EMBL" id="PJJ40632.1"/>
    </source>
</evidence>
<organism evidence="3 4">
    <name type="scientific">Hallerella succinigenes</name>
    <dbReference type="NCBI Taxonomy" id="1896222"/>
    <lineage>
        <taxon>Bacteria</taxon>
        <taxon>Pseudomonadati</taxon>
        <taxon>Fibrobacterota</taxon>
        <taxon>Fibrobacteria</taxon>
        <taxon>Fibrobacterales</taxon>
        <taxon>Fibrobacteraceae</taxon>
        <taxon>Hallerella</taxon>
    </lineage>
</organism>
<evidence type="ECO:0000259" key="2">
    <source>
        <dbReference type="Pfam" id="PF22494"/>
    </source>
</evidence>
<accession>A0A2M9A4J2</accession>
<dbReference type="SUPFAM" id="SSF51004">
    <property type="entry name" value="C-terminal (heme d1) domain of cytochrome cd1-nitrite reductase"/>
    <property type="match status" value="1"/>
</dbReference>
<dbReference type="AlphaFoldDB" id="A0A2M9A4J2"/>
<dbReference type="InterPro" id="IPR052956">
    <property type="entry name" value="Mesenchyme-surface_protein"/>
</dbReference>
<feature type="region of interest" description="Disordered" evidence="1">
    <location>
        <begin position="393"/>
        <end position="415"/>
    </location>
</feature>
<dbReference type="InterPro" id="IPR011048">
    <property type="entry name" value="Haem_d1_sf"/>
</dbReference>
<dbReference type="OrthoDB" id="9801679at2"/>
<gene>
    <name evidence="3" type="ORF">BGX16_0565</name>
</gene>
<dbReference type="PANTHER" id="PTHR46928">
    <property type="entry name" value="MESENCHYME-SPECIFIC CELL SURFACE GLYCOPROTEIN"/>
    <property type="match status" value="1"/>
</dbReference>
<sequence>MKNTILAALVLSVSLFAAGLEEVGRLTRANGLSGSEISTYIASQKMLVTTSGDHEVFLISLENPEKPQILESLNFKGEVPCVSTHRDFLAIAEMNNPKTSPGTLHLYKVQNRKLNKLKSFTVGAHPDMVAFAPDGKTLLVANEGEPDDEAEVDPEGSISLIDISNGFETARVSELDFAAFDSLSLANAGVRLVGPGRYLQNIEPEYISYSPDSKFAFATLQENNAVAKIDVKKAKITDVWGLGTVDHAQKGNEFDYRKNKKIELENAPIRGYLQPDGIKAFEAAGKLYFITADEGAKRDDDPATSDVTTAQSLKAQGRLNESVFTAEQVQKMGKLSIDALNPCDGNEPCRYLNTFGGRSVSIFDAQTGKRIWNSGNALEKYLAEHHPGLFNWNSKKGKIKPDSRSDDLGPEPENVTVGKTKSGLYAFVAVERSSGIAVFDLKNPKKPQILDYFASSTDRGPEGVLFIPAENSPEKGVPFLVVGYEYSTTLSIYRVNY</sequence>
<dbReference type="InterPro" id="IPR055188">
    <property type="entry name" value="Choice_anch_I"/>
</dbReference>
<name>A0A2M9A4J2_9BACT</name>